<dbReference type="RefSeq" id="WP_141634947.1">
    <property type="nucleotide sequence ID" value="NZ_VIGB01000003.1"/>
</dbReference>
<dbReference type="InterPro" id="IPR025843">
    <property type="entry name" value="Actino_peptide"/>
</dbReference>
<gene>
    <name evidence="2" type="primary">tgmA</name>
    <name evidence="2" type="ORF">E6W39_21800</name>
</gene>
<feature type="compositionally biased region" description="Low complexity" evidence="1">
    <location>
        <begin position="53"/>
        <end position="63"/>
    </location>
</feature>
<reference evidence="2 3" key="1">
    <citation type="submission" date="2019-06" db="EMBL/GenBank/DDBJ databases">
        <title>Description of Kitasatospora acidophila sp. nov. isolated from pine grove soil, and reclassification of Streptomyces novaecaesareae to Kitasatospora novaeceasareae comb. nov.</title>
        <authorList>
            <person name="Kim M.J."/>
        </authorList>
    </citation>
    <scope>NUCLEOTIDE SEQUENCE [LARGE SCALE GENOMIC DNA]</scope>
    <source>
        <strain evidence="2 3">MMS16-CNU292</strain>
    </source>
</reference>
<dbReference type="OrthoDB" id="3831512at2"/>
<dbReference type="EMBL" id="VIGB01000003">
    <property type="protein sequence ID" value="TQF04373.1"/>
    <property type="molecule type" value="Genomic_DNA"/>
</dbReference>
<dbReference type="Pfam" id="PF14408">
    <property type="entry name" value="Actino_peptide"/>
    <property type="match status" value="1"/>
</dbReference>
<comment type="caution">
    <text evidence="2">The sequence shown here is derived from an EMBL/GenBank/DDBJ whole genome shotgun (WGS) entry which is preliminary data.</text>
</comment>
<feature type="region of interest" description="Disordered" evidence="1">
    <location>
        <begin position="42"/>
        <end position="91"/>
    </location>
</feature>
<keyword evidence="3" id="KW-1185">Reference proteome</keyword>
<sequence>MPNTVPAPWGTTRMRPYADTPPVAALTAAIDPRTQVAVFHDQQGRTVEMGKHGTSTDTSAPTSTGGGDGDGQSGGQSQPTDLDSITANDQD</sequence>
<protein>
    <submittedName>
        <fullName evidence="2">Putative ATP-grasp-modified RiPP</fullName>
    </submittedName>
</protein>
<dbReference type="AlphaFoldDB" id="A0A540W5W3"/>
<evidence type="ECO:0000313" key="2">
    <source>
        <dbReference type="EMBL" id="TQF04373.1"/>
    </source>
</evidence>
<accession>A0A540W5W3</accession>
<evidence type="ECO:0000313" key="3">
    <source>
        <dbReference type="Proteomes" id="UP000319103"/>
    </source>
</evidence>
<organism evidence="2 3">
    <name type="scientific">Kitasatospora acidiphila</name>
    <dbReference type="NCBI Taxonomy" id="2567942"/>
    <lineage>
        <taxon>Bacteria</taxon>
        <taxon>Bacillati</taxon>
        <taxon>Actinomycetota</taxon>
        <taxon>Actinomycetes</taxon>
        <taxon>Kitasatosporales</taxon>
        <taxon>Streptomycetaceae</taxon>
        <taxon>Kitasatospora</taxon>
    </lineage>
</organism>
<proteinExistence type="predicted"/>
<dbReference type="NCBIfam" id="TIGR04186">
    <property type="entry name" value="GRASP_targ"/>
    <property type="match status" value="1"/>
</dbReference>
<feature type="compositionally biased region" description="Gly residues" evidence="1">
    <location>
        <begin position="64"/>
        <end position="74"/>
    </location>
</feature>
<evidence type="ECO:0000256" key="1">
    <source>
        <dbReference type="SAM" id="MobiDB-lite"/>
    </source>
</evidence>
<dbReference type="Proteomes" id="UP000319103">
    <property type="component" value="Unassembled WGS sequence"/>
</dbReference>
<dbReference type="InterPro" id="IPR026496">
    <property type="entry name" value="GRASP_targ"/>
</dbReference>
<name>A0A540W5W3_9ACTN</name>